<evidence type="ECO:0000313" key="4">
    <source>
        <dbReference type="Proteomes" id="UP000316921"/>
    </source>
</evidence>
<dbReference type="AlphaFoldDB" id="A0A518BH32"/>
<evidence type="ECO:0000256" key="2">
    <source>
        <dbReference type="SAM" id="SignalP"/>
    </source>
</evidence>
<evidence type="ECO:0008006" key="5">
    <source>
        <dbReference type="Google" id="ProtNLM"/>
    </source>
</evidence>
<evidence type="ECO:0000256" key="1">
    <source>
        <dbReference type="SAM" id="Coils"/>
    </source>
</evidence>
<accession>A0A518BH32</accession>
<feature type="chain" id="PRO_5021980897" description="Outer membrane efflux protein" evidence="2">
    <location>
        <begin position="21"/>
        <end position="368"/>
    </location>
</feature>
<keyword evidence="1" id="KW-0175">Coiled coil</keyword>
<keyword evidence="2" id="KW-0732">Signal</keyword>
<dbReference type="RefSeq" id="WP_145063673.1">
    <property type="nucleotide sequence ID" value="NZ_CP036287.1"/>
</dbReference>
<evidence type="ECO:0000313" key="3">
    <source>
        <dbReference type="EMBL" id="QDU66264.1"/>
    </source>
</evidence>
<dbReference type="PROSITE" id="PS51257">
    <property type="entry name" value="PROKAR_LIPOPROTEIN"/>
    <property type="match status" value="1"/>
</dbReference>
<keyword evidence="4" id="KW-1185">Reference proteome</keyword>
<gene>
    <name evidence="3" type="ORF">Pla133_13300</name>
</gene>
<proteinExistence type="predicted"/>
<feature type="coiled-coil region" evidence="1">
    <location>
        <begin position="217"/>
        <end position="254"/>
    </location>
</feature>
<dbReference type="Proteomes" id="UP000316921">
    <property type="component" value="Chromosome"/>
</dbReference>
<sequence length="368" mass="40217" precursor="true">MIRVPLVATLLAVAGCATTAAEMFAGNAEDAATLASAYTSAFAENPRTRGVVPTPGRFGTDLDFEVADPDRPLTWKVSSSFATKHGGLRKEIPAYPLRLTKEALGILDGLWEVQANLHATGQGLLAEKARESVNALVQRTRDSMQQFVDWNSSYSGAYGVVSDSDHGPSFTTALDGFLESLSEDSMRRAYRAAGLYVEIGEATPEELAAQAAEEEVARRKESEARRVADEAARLEREAEEIERAEQAARLREEHESARLESKRRRETRASELGIKAKYANEVAYLQARRALHDGQRRALTGKSLTAEQHAAPGEMGELLLLGTDLVFVNAVNDIFDGLPVTLRVTDEEFARRVSAQCDEVLSILRNAP</sequence>
<reference evidence="3 4" key="1">
    <citation type="submission" date="2019-02" db="EMBL/GenBank/DDBJ databases">
        <title>Deep-cultivation of Planctomycetes and their phenomic and genomic characterization uncovers novel biology.</title>
        <authorList>
            <person name="Wiegand S."/>
            <person name="Jogler M."/>
            <person name="Boedeker C."/>
            <person name="Pinto D."/>
            <person name="Vollmers J."/>
            <person name="Rivas-Marin E."/>
            <person name="Kohn T."/>
            <person name="Peeters S.H."/>
            <person name="Heuer A."/>
            <person name="Rast P."/>
            <person name="Oberbeckmann S."/>
            <person name="Bunk B."/>
            <person name="Jeske O."/>
            <person name="Meyerdierks A."/>
            <person name="Storesund J.E."/>
            <person name="Kallscheuer N."/>
            <person name="Luecker S."/>
            <person name="Lage O.M."/>
            <person name="Pohl T."/>
            <person name="Merkel B.J."/>
            <person name="Hornburger P."/>
            <person name="Mueller R.-W."/>
            <person name="Bruemmer F."/>
            <person name="Labrenz M."/>
            <person name="Spormann A.M."/>
            <person name="Op den Camp H."/>
            <person name="Overmann J."/>
            <person name="Amann R."/>
            <person name="Jetten M.S.M."/>
            <person name="Mascher T."/>
            <person name="Medema M.H."/>
            <person name="Devos D.P."/>
            <person name="Kaster A.-K."/>
            <person name="Ovreas L."/>
            <person name="Rohde M."/>
            <person name="Galperin M.Y."/>
            <person name="Jogler C."/>
        </authorList>
    </citation>
    <scope>NUCLEOTIDE SEQUENCE [LARGE SCALE GENOMIC DNA]</scope>
    <source>
        <strain evidence="3 4">Pla133</strain>
    </source>
</reference>
<protein>
    <recommendedName>
        <fullName evidence="5">Outer membrane efflux protein</fullName>
    </recommendedName>
</protein>
<name>A0A518BH32_9BACT</name>
<dbReference type="EMBL" id="CP036287">
    <property type="protein sequence ID" value="QDU66264.1"/>
    <property type="molecule type" value="Genomic_DNA"/>
</dbReference>
<feature type="signal peptide" evidence="2">
    <location>
        <begin position="1"/>
        <end position="20"/>
    </location>
</feature>
<dbReference type="KEGG" id="pbap:Pla133_13300"/>
<organism evidence="3 4">
    <name type="scientific">Engelhardtia mirabilis</name>
    <dbReference type="NCBI Taxonomy" id="2528011"/>
    <lineage>
        <taxon>Bacteria</taxon>
        <taxon>Pseudomonadati</taxon>
        <taxon>Planctomycetota</taxon>
        <taxon>Planctomycetia</taxon>
        <taxon>Planctomycetia incertae sedis</taxon>
        <taxon>Engelhardtia</taxon>
    </lineage>
</organism>